<comment type="caution">
    <text evidence="2">The sequence shown here is derived from an EMBL/GenBank/DDBJ whole genome shotgun (WGS) entry which is preliminary data.</text>
</comment>
<dbReference type="InterPro" id="IPR047865">
    <property type="entry name" value="Ribosomal_uL10_bac_type"/>
</dbReference>
<dbReference type="PANTHER" id="PTHR11560">
    <property type="entry name" value="39S RIBOSOMAL PROTEIN L10, MITOCHONDRIAL"/>
    <property type="match status" value="1"/>
</dbReference>
<reference evidence="2" key="1">
    <citation type="journal article" date="2021" name="IMA Fungus">
        <title>Genomic characterization of three marine fungi, including Emericellopsis atlantica sp. nov. with signatures of a generalist lifestyle and marine biomass degradation.</title>
        <authorList>
            <person name="Hagestad O.C."/>
            <person name="Hou L."/>
            <person name="Andersen J.H."/>
            <person name="Hansen E.H."/>
            <person name="Altermark B."/>
            <person name="Li C."/>
            <person name="Kuhnert E."/>
            <person name="Cox R.J."/>
            <person name="Crous P.W."/>
            <person name="Spatafora J.W."/>
            <person name="Lail K."/>
            <person name="Amirebrahimi M."/>
            <person name="Lipzen A."/>
            <person name="Pangilinan J."/>
            <person name="Andreopoulos W."/>
            <person name="Hayes R.D."/>
            <person name="Ng V."/>
            <person name="Grigoriev I.V."/>
            <person name="Jackson S.A."/>
            <person name="Sutton T.D.S."/>
            <person name="Dobson A.D.W."/>
            <person name="Rama T."/>
        </authorList>
    </citation>
    <scope>NUCLEOTIDE SEQUENCE</scope>
    <source>
        <strain evidence="2">TRa3180A</strain>
    </source>
</reference>
<dbReference type="EMBL" id="MU253997">
    <property type="protein sequence ID" value="KAG9243203.1"/>
    <property type="molecule type" value="Genomic_DNA"/>
</dbReference>
<dbReference type="SUPFAM" id="SSF160369">
    <property type="entry name" value="Ribosomal protein L10-like"/>
    <property type="match status" value="1"/>
</dbReference>
<sequence>MPPRIQPSRGLGSFLRTRQSHHRQRYATAIGAYTSTPSHDDIFLSARPVLKFPSTQPPSHKLPEFRKTQLLRQYASLLQSTPLMLIFQHNNLKSMEWVGVRRELNKALQKVDEARVAAGQPASENMADGIKLQIMQTGILAAALNIVEFYDPTAAAKVKKSKKAPATFEDGFVHVLSKAAYEATAGKGKKHALSPLLAGPVVLLNFPSVSPAHLKAAFSILSPSKPHYPAPTRRASPGWHDPPVQAGVQKLLLLGARVEGKVFDVEGAKWVGCIPSGLEDLRGQLVAMLQGICGQLTSTMEGTSKSLYLTVEGRRTMLEDEGKEPCVEEVKEEPKT</sequence>
<keyword evidence="3" id="KW-1185">Reference proteome</keyword>
<dbReference type="AlphaFoldDB" id="A0A9P7Z092"/>
<accession>A0A9P7Z092</accession>
<evidence type="ECO:0000256" key="1">
    <source>
        <dbReference type="ARBA" id="ARBA00008889"/>
    </source>
</evidence>
<dbReference type="Proteomes" id="UP000887226">
    <property type="component" value="Unassembled WGS sequence"/>
</dbReference>
<evidence type="ECO:0000313" key="2">
    <source>
        <dbReference type="EMBL" id="KAG9243203.1"/>
    </source>
</evidence>
<protein>
    <submittedName>
        <fullName evidence="2">Uncharacterized protein</fullName>
    </submittedName>
</protein>
<evidence type="ECO:0000313" key="3">
    <source>
        <dbReference type="Proteomes" id="UP000887226"/>
    </source>
</evidence>
<name>A0A9P7Z092_9HELO</name>
<organism evidence="2 3">
    <name type="scientific">Calycina marina</name>
    <dbReference type="NCBI Taxonomy" id="1763456"/>
    <lineage>
        <taxon>Eukaryota</taxon>
        <taxon>Fungi</taxon>
        <taxon>Dikarya</taxon>
        <taxon>Ascomycota</taxon>
        <taxon>Pezizomycotina</taxon>
        <taxon>Leotiomycetes</taxon>
        <taxon>Helotiales</taxon>
        <taxon>Pezizellaceae</taxon>
        <taxon>Calycina</taxon>
    </lineage>
</organism>
<dbReference type="InterPro" id="IPR043141">
    <property type="entry name" value="Ribosomal_uL10-like_sf"/>
</dbReference>
<proteinExistence type="inferred from homology"/>
<dbReference type="OrthoDB" id="360689at2759"/>
<gene>
    <name evidence="2" type="ORF">BJ878DRAFT_130515</name>
</gene>
<comment type="similarity">
    <text evidence="1">Belongs to the universal ribosomal protein uL10 family.</text>
</comment>